<evidence type="ECO:0000259" key="6">
    <source>
        <dbReference type="Pfam" id="PF07980"/>
    </source>
</evidence>
<dbReference type="AlphaFoldDB" id="A0A5B8VS15"/>
<dbReference type="KEGG" id="agi:FSB73_08155"/>
<evidence type="ECO:0000256" key="1">
    <source>
        <dbReference type="ARBA" id="ARBA00004442"/>
    </source>
</evidence>
<dbReference type="Proteomes" id="UP000321291">
    <property type="component" value="Chromosome"/>
</dbReference>
<organism evidence="8 9">
    <name type="scientific">Arachidicoccus ginsenosidivorans</name>
    <dbReference type="NCBI Taxonomy" id="496057"/>
    <lineage>
        <taxon>Bacteria</taxon>
        <taxon>Pseudomonadati</taxon>
        <taxon>Bacteroidota</taxon>
        <taxon>Chitinophagia</taxon>
        <taxon>Chitinophagales</taxon>
        <taxon>Chitinophagaceae</taxon>
        <taxon>Arachidicoccus</taxon>
    </lineage>
</organism>
<dbReference type="GO" id="GO:0009279">
    <property type="term" value="C:cell outer membrane"/>
    <property type="evidence" value="ECO:0007669"/>
    <property type="project" value="UniProtKB-SubCell"/>
</dbReference>
<dbReference type="PROSITE" id="PS51257">
    <property type="entry name" value="PROKAR_LIPOPROTEIN"/>
    <property type="match status" value="1"/>
</dbReference>
<accession>A0A5B8VS15</accession>
<proteinExistence type="inferred from homology"/>
<evidence type="ECO:0000256" key="3">
    <source>
        <dbReference type="ARBA" id="ARBA00022729"/>
    </source>
</evidence>
<evidence type="ECO:0000313" key="8">
    <source>
        <dbReference type="EMBL" id="QEC74229.1"/>
    </source>
</evidence>
<sequence length="649" mass="71451">MKQTYIKTLLRATLVVILFTGCSKILEEQPRSIYTPDFFKTKSGLMGGLTEMYAHLRNIYGQAYYYNTCETGTDEVTYGQSADQNFKVMDLSGQGDITSTTSRADAIWGTTFTNINTASGIIENASSIPDVTNDLIAEARLFRAFDYFLLVQTFGGVPLDLGAGELKFNTNPVRESVRNTVPEVYTKGIFPDFVTAVKDLPDNPRVTGGATKTLARLLLSKAYLTYGWWLQNPKNIPTYPATDRNDPDGHNAQWYFQQAYDIATTAIENPGPFALQPTFYDVNNGANDRNSEILLYADHTETSEYYNGGSLTSGSGGAPDNFAGWMMTWNYPNMTSSSTPTGWTAVNSVQRDATQALGRPWTRMAPTIGAIENTFADKSNDSRYDGTFTTVYRGNWDEAGISGPLYNANHLKINPGDAVLTFLNESPATPIDYSNTTYKSNIGVGVLPGRADYVVGPNDISRIVYPGLWKLGPYRTDNGDGLGQPNAGSTRPFNIAKFSELYFIAAEAAVKGATTKAGNTARDLINVIRARAGKWNWDNNGNVAKVEDRSAAMVGATPTTITIDYILAERSREYYGEGYRWYDLIRTQEWGDLASSYKIAGSNVGDHTATVVTRNIQPYLYLRPIPQGELDALQMSTEAKAAYQNPGYE</sequence>
<dbReference type="SUPFAM" id="SSF48452">
    <property type="entry name" value="TPR-like"/>
    <property type="match status" value="1"/>
</dbReference>
<keyword evidence="5" id="KW-0998">Cell outer membrane</keyword>
<feature type="domain" description="SusD-like N-terminal" evidence="7">
    <location>
        <begin position="53"/>
        <end position="224"/>
    </location>
</feature>
<dbReference type="EMBL" id="CP042434">
    <property type="protein sequence ID" value="QEC74229.1"/>
    <property type="molecule type" value="Genomic_DNA"/>
</dbReference>
<dbReference type="Pfam" id="PF07980">
    <property type="entry name" value="SusD_RagB"/>
    <property type="match status" value="1"/>
</dbReference>
<comment type="subcellular location">
    <subcellularLocation>
        <location evidence="1">Cell outer membrane</location>
    </subcellularLocation>
</comment>
<dbReference type="InterPro" id="IPR033985">
    <property type="entry name" value="SusD-like_N"/>
</dbReference>
<protein>
    <submittedName>
        <fullName evidence="8">RagB/SusD family nutrient uptake outer membrane protein</fullName>
    </submittedName>
</protein>
<evidence type="ECO:0000256" key="2">
    <source>
        <dbReference type="ARBA" id="ARBA00006275"/>
    </source>
</evidence>
<feature type="domain" description="RagB/SusD" evidence="6">
    <location>
        <begin position="478"/>
        <end position="648"/>
    </location>
</feature>
<gene>
    <name evidence="8" type="ORF">FSB73_08155</name>
</gene>
<dbReference type="InterPro" id="IPR012944">
    <property type="entry name" value="SusD_RagB_dom"/>
</dbReference>
<name>A0A5B8VS15_9BACT</name>
<reference evidence="8 9" key="1">
    <citation type="journal article" date="2017" name="Int. J. Syst. Evol. Microbiol.">
        <title>Arachidicoccus ginsenosidivorans sp. nov., with ginsenoside-converting activity isolated from ginseng cultivating soil.</title>
        <authorList>
            <person name="Siddiqi M.Z."/>
            <person name="Aslam Z."/>
            <person name="Im W.T."/>
        </authorList>
    </citation>
    <scope>NUCLEOTIDE SEQUENCE [LARGE SCALE GENOMIC DNA]</scope>
    <source>
        <strain evidence="8 9">Gsoil 809</strain>
    </source>
</reference>
<evidence type="ECO:0000256" key="5">
    <source>
        <dbReference type="ARBA" id="ARBA00023237"/>
    </source>
</evidence>
<keyword evidence="4" id="KW-0472">Membrane</keyword>
<evidence type="ECO:0000259" key="7">
    <source>
        <dbReference type="Pfam" id="PF14322"/>
    </source>
</evidence>
<keyword evidence="9" id="KW-1185">Reference proteome</keyword>
<comment type="similarity">
    <text evidence="2">Belongs to the SusD family.</text>
</comment>
<evidence type="ECO:0000313" key="9">
    <source>
        <dbReference type="Proteomes" id="UP000321291"/>
    </source>
</evidence>
<dbReference type="Pfam" id="PF14322">
    <property type="entry name" value="SusD-like_3"/>
    <property type="match status" value="1"/>
</dbReference>
<dbReference type="Gene3D" id="1.25.40.390">
    <property type="match status" value="1"/>
</dbReference>
<dbReference type="OrthoDB" id="5694214at2"/>
<evidence type="ECO:0000256" key="4">
    <source>
        <dbReference type="ARBA" id="ARBA00023136"/>
    </source>
</evidence>
<keyword evidence="3" id="KW-0732">Signal</keyword>
<dbReference type="InterPro" id="IPR011990">
    <property type="entry name" value="TPR-like_helical_dom_sf"/>
</dbReference>